<feature type="region of interest" description="Disordered" evidence="1">
    <location>
        <begin position="159"/>
        <end position="192"/>
    </location>
</feature>
<evidence type="ECO:0000313" key="2">
    <source>
        <dbReference type="EMBL" id="KAK8033154.1"/>
    </source>
</evidence>
<organism evidence="2 3">
    <name type="scientific">Apiospora marii</name>
    <dbReference type="NCBI Taxonomy" id="335849"/>
    <lineage>
        <taxon>Eukaryota</taxon>
        <taxon>Fungi</taxon>
        <taxon>Dikarya</taxon>
        <taxon>Ascomycota</taxon>
        <taxon>Pezizomycotina</taxon>
        <taxon>Sordariomycetes</taxon>
        <taxon>Xylariomycetidae</taxon>
        <taxon>Amphisphaeriales</taxon>
        <taxon>Apiosporaceae</taxon>
        <taxon>Apiospora</taxon>
    </lineage>
</organism>
<accession>A0ABR1SHD2</accession>
<proteinExistence type="predicted"/>
<name>A0ABR1SHD2_9PEZI</name>
<feature type="region of interest" description="Disordered" evidence="1">
    <location>
        <begin position="1"/>
        <end position="27"/>
    </location>
</feature>
<evidence type="ECO:0000313" key="3">
    <source>
        <dbReference type="Proteomes" id="UP001396898"/>
    </source>
</evidence>
<evidence type="ECO:0000256" key="1">
    <source>
        <dbReference type="SAM" id="MobiDB-lite"/>
    </source>
</evidence>
<reference evidence="2 3" key="1">
    <citation type="submission" date="2023-01" db="EMBL/GenBank/DDBJ databases">
        <title>Analysis of 21 Apiospora genomes using comparative genomics revels a genus with tremendous synthesis potential of carbohydrate active enzymes and secondary metabolites.</title>
        <authorList>
            <person name="Sorensen T."/>
        </authorList>
    </citation>
    <scope>NUCLEOTIDE SEQUENCE [LARGE SCALE GENOMIC DNA]</scope>
    <source>
        <strain evidence="2 3">CBS 20057</strain>
    </source>
</reference>
<keyword evidence="3" id="KW-1185">Reference proteome</keyword>
<comment type="caution">
    <text evidence="2">The sequence shown here is derived from an EMBL/GenBank/DDBJ whole genome shotgun (WGS) entry which is preliminary data.</text>
</comment>
<dbReference type="Proteomes" id="UP001396898">
    <property type="component" value="Unassembled WGS sequence"/>
</dbReference>
<dbReference type="EMBL" id="JAQQWI010000006">
    <property type="protein sequence ID" value="KAK8033154.1"/>
    <property type="molecule type" value="Genomic_DNA"/>
</dbReference>
<protein>
    <submittedName>
        <fullName evidence="2">Uncharacterized protein</fullName>
    </submittedName>
</protein>
<gene>
    <name evidence="2" type="ORF">PG991_002552</name>
</gene>
<sequence length="192" mass="19762">MDIPKRLPTLPPTLSSPSSYDPEPGHLAHEVFPDPDLCAAGVHKGRVEVAGAHAADVVQLAGAGGALGPGRVAAGAGRVARVVAPLVGEAQELAAGDALVVHGKNPFATIVRGKSQSPGKRRSLTSWDDPSISVRSAELHWTEGRSSTTLIGVVQARMRSPQYAGGPPHENMARPTTASRAVATDPGNEARA</sequence>